<dbReference type="InterPro" id="IPR023179">
    <property type="entry name" value="GTP-bd_ortho_bundle_sf"/>
</dbReference>
<evidence type="ECO:0000256" key="6">
    <source>
        <dbReference type="SAM" id="MobiDB-lite"/>
    </source>
</evidence>
<dbReference type="Proteomes" id="UP000077266">
    <property type="component" value="Unassembled WGS sequence"/>
</dbReference>
<accession>A0A165Q9E6</accession>
<keyword evidence="8" id="KW-0378">Hydrolase</keyword>
<dbReference type="InterPro" id="IPR050755">
    <property type="entry name" value="TRAFAC_YlqF/YawG_RiboMat"/>
</dbReference>
<evidence type="ECO:0000313" key="8">
    <source>
        <dbReference type="EMBL" id="KZW03281.1"/>
    </source>
</evidence>
<keyword evidence="9" id="KW-1185">Reference proteome</keyword>
<keyword evidence="4" id="KW-0342">GTP-binding</keyword>
<feature type="compositionally biased region" description="Basic and acidic residues" evidence="6">
    <location>
        <begin position="453"/>
        <end position="467"/>
    </location>
</feature>
<dbReference type="FunFam" id="1.10.1580.10:FF:000002">
    <property type="entry name" value="Guanine nucleotide-binding protein-like 3 (nucleolar)-like"/>
    <property type="match status" value="1"/>
</dbReference>
<feature type="compositionally biased region" description="Low complexity" evidence="6">
    <location>
        <begin position="62"/>
        <end position="71"/>
    </location>
</feature>
<dbReference type="PROSITE" id="PS51721">
    <property type="entry name" value="G_CP"/>
    <property type="match status" value="1"/>
</dbReference>
<dbReference type="AlphaFoldDB" id="A0A165Q9E6"/>
<feature type="domain" description="CP-type G" evidence="7">
    <location>
        <begin position="91"/>
        <end position="254"/>
    </location>
</feature>
<feature type="compositionally biased region" description="Low complexity" evidence="6">
    <location>
        <begin position="436"/>
        <end position="451"/>
    </location>
</feature>
<keyword evidence="3" id="KW-0175">Coiled coil</keyword>
<dbReference type="GO" id="GO:0016787">
    <property type="term" value="F:hydrolase activity"/>
    <property type="evidence" value="ECO:0007669"/>
    <property type="project" value="UniProtKB-KW"/>
</dbReference>
<keyword evidence="2" id="KW-0547">Nucleotide-binding</keyword>
<keyword evidence="5" id="KW-0539">Nucleus</keyword>
<evidence type="ECO:0000256" key="5">
    <source>
        <dbReference type="ARBA" id="ARBA00023242"/>
    </source>
</evidence>
<evidence type="ECO:0000256" key="2">
    <source>
        <dbReference type="ARBA" id="ARBA00022741"/>
    </source>
</evidence>
<name>A0A165Q9E6_EXIGL</name>
<dbReference type="PRINTS" id="PR00326">
    <property type="entry name" value="GTP1OBG"/>
</dbReference>
<evidence type="ECO:0000256" key="4">
    <source>
        <dbReference type="ARBA" id="ARBA00023134"/>
    </source>
</evidence>
<dbReference type="FunCoup" id="A0A165Q9E6">
    <property type="interactions" value="461"/>
</dbReference>
<dbReference type="Gene3D" id="1.10.1580.10">
    <property type="match status" value="1"/>
</dbReference>
<evidence type="ECO:0000256" key="1">
    <source>
        <dbReference type="ARBA" id="ARBA00004123"/>
    </source>
</evidence>
<dbReference type="PANTHER" id="PTHR11089">
    <property type="entry name" value="GTP-BINDING PROTEIN-RELATED"/>
    <property type="match status" value="1"/>
</dbReference>
<dbReference type="GO" id="GO:0005730">
    <property type="term" value="C:nucleolus"/>
    <property type="evidence" value="ECO:0007669"/>
    <property type="project" value="TreeGrafter"/>
</dbReference>
<feature type="region of interest" description="Disordered" evidence="6">
    <location>
        <begin position="387"/>
        <end position="516"/>
    </location>
</feature>
<evidence type="ECO:0000256" key="3">
    <source>
        <dbReference type="ARBA" id="ARBA00023054"/>
    </source>
</evidence>
<dbReference type="InterPro" id="IPR006073">
    <property type="entry name" value="GTP-bd"/>
</dbReference>
<feature type="compositionally biased region" description="Basic residues" evidence="6">
    <location>
        <begin position="488"/>
        <end position="497"/>
    </location>
</feature>
<organism evidence="8 9">
    <name type="scientific">Exidia glandulosa HHB12029</name>
    <dbReference type="NCBI Taxonomy" id="1314781"/>
    <lineage>
        <taxon>Eukaryota</taxon>
        <taxon>Fungi</taxon>
        <taxon>Dikarya</taxon>
        <taxon>Basidiomycota</taxon>
        <taxon>Agaricomycotina</taxon>
        <taxon>Agaricomycetes</taxon>
        <taxon>Auriculariales</taxon>
        <taxon>Exidiaceae</taxon>
        <taxon>Exidia</taxon>
    </lineage>
</organism>
<dbReference type="OrthoDB" id="444945at2759"/>
<proteinExistence type="predicted"/>
<dbReference type="EMBL" id="KV425884">
    <property type="protein sequence ID" value="KZW03281.1"/>
    <property type="molecule type" value="Genomic_DNA"/>
</dbReference>
<sequence length="538" mass="58233">MSRAKGKKSDAFSKIGHSKLKKDPGVPKLPSLKQKQSINRKPPRVAVPNHDPDAPMASEPTLASLAQQAQEQELEHGDEEDVSAAKRRQFVRTLHRVVDASDVVLLVLDARDPPGSRSRLVEEEVRRRDKKLVFILNKIDLVPRENAEAWLSNLRHEAATLPFRASTQTQRTNLSARTAPALMHLLKSFRKGPAGSITVGVVGAPNVGKSSLINSLKRARVCATAAEPGCTTDLQTVALERGVKIVDSPGVVFDDGAGGALLRNVLSVDDIADPVAVVDQIVQRTEAATLQRIYKVPEFTSTLEFLTMISLTSGRLGKGGAPDILAAARVLMRDWNRSKIPFFTLPPKIHASDTGETAIVSQFAPAFDLGALYATDHEAFMDVEAPAEETEAMEQDGEAMEAEPTPTRKRKRDDLDDDEDLSFRSRPGEDSPMADSSNPSAPPSTVASAAPERPAKRIRMEKPKRQADLGTGSTAGTLDASLNPLGRKALKLARKRAAKAERRAGRDNSGMTVDSDEALEGVPFTFSVPHAAMQEVEL</sequence>
<gene>
    <name evidence="8" type="ORF">EXIGLDRAFT_664430</name>
</gene>
<comment type="subcellular location">
    <subcellularLocation>
        <location evidence="1">Nucleus</location>
    </subcellularLocation>
</comment>
<dbReference type="SUPFAM" id="SSF52540">
    <property type="entry name" value="P-loop containing nucleoside triphosphate hydrolases"/>
    <property type="match status" value="1"/>
</dbReference>
<dbReference type="InterPro" id="IPR030378">
    <property type="entry name" value="G_CP_dom"/>
</dbReference>
<evidence type="ECO:0000313" key="9">
    <source>
        <dbReference type="Proteomes" id="UP000077266"/>
    </source>
</evidence>
<dbReference type="GO" id="GO:0005525">
    <property type="term" value="F:GTP binding"/>
    <property type="evidence" value="ECO:0007669"/>
    <property type="project" value="UniProtKB-KW"/>
</dbReference>
<dbReference type="CDD" id="cd04178">
    <property type="entry name" value="Nucleostemin_like"/>
    <property type="match status" value="1"/>
</dbReference>
<dbReference type="Pfam" id="PF01926">
    <property type="entry name" value="MMR_HSR1"/>
    <property type="match status" value="1"/>
</dbReference>
<evidence type="ECO:0000259" key="7">
    <source>
        <dbReference type="PROSITE" id="PS51721"/>
    </source>
</evidence>
<reference evidence="8 9" key="1">
    <citation type="journal article" date="2016" name="Mol. Biol. Evol.">
        <title>Comparative Genomics of Early-Diverging Mushroom-Forming Fungi Provides Insights into the Origins of Lignocellulose Decay Capabilities.</title>
        <authorList>
            <person name="Nagy L.G."/>
            <person name="Riley R."/>
            <person name="Tritt A."/>
            <person name="Adam C."/>
            <person name="Daum C."/>
            <person name="Floudas D."/>
            <person name="Sun H."/>
            <person name="Yadav J.S."/>
            <person name="Pangilinan J."/>
            <person name="Larsson K.H."/>
            <person name="Matsuura K."/>
            <person name="Barry K."/>
            <person name="Labutti K."/>
            <person name="Kuo R."/>
            <person name="Ohm R.A."/>
            <person name="Bhattacharya S.S."/>
            <person name="Shirouzu T."/>
            <person name="Yoshinaga Y."/>
            <person name="Martin F.M."/>
            <person name="Grigoriev I.V."/>
            <person name="Hibbett D.S."/>
        </authorList>
    </citation>
    <scope>NUCLEOTIDE SEQUENCE [LARGE SCALE GENOMIC DNA]</scope>
    <source>
        <strain evidence="8 9">HHB12029</strain>
    </source>
</reference>
<dbReference type="STRING" id="1314781.A0A165Q9E6"/>
<dbReference type="Gene3D" id="3.40.50.300">
    <property type="entry name" value="P-loop containing nucleotide triphosphate hydrolases"/>
    <property type="match status" value="1"/>
</dbReference>
<feature type="region of interest" description="Disordered" evidence="6">
    <location>
        <begin position="1"/>
        <end position="82"/>
    </location>
</feature>
<feature type="compositionally biased region" description="Acidic residues" evidence="6">
    <location>
        <begin position="387"/>
        <end position="401"/>
    </location>
</feature>
<dbReference type="InterPro" id="IPR027417">
    <property type="entry name" value="P-loop_NTPase"/>
</dbReference>
<protein>
    <submittedName>
        <fullName evidence="8">p-loop containing nucleoside triphosphate hydrolase protein</fullName>
    </submittedName>
</protein>
<dbReference type="PANTHER" id="PTHR11089:SF30">
    <property type="entry name" value="GUANINE NUCLEOTIDE-BINDING PROTEIN-LIKE 3 HOMOLOG"/>
    <property type="match status" value="1"/>
</dbReference>
<dbReference type="InParanoid" id="A0A165Q9E6"/>